<dbReference type="WBParaSite" id="PDA_v2.g20739.t1">
    <property type="protein sequence ID" value="PDA_v2.g20739.t1"/>
    <property type="gene ID" value="PDA_v2.g20739"/>
</dbReference>
<name>A0A914Q0T0_9BILA</name>
<dbReference type="InterPro" id="IPR023123">
    <property type="entry name" value="Tubulin_C"/>
</dbReference>
<dbReference type="InterPro" id="IPR000217">
    <property type="entry name" value="Tubulin"/>
</dbReference>
<keyword evidence="5" id="KW-1185">Reference proteome</keyword>
<dbReference type="GO" id="GO:0005874">
    <property type="term" value="C:microtubule"/>
    <property type="evidence" value="ECO:0007669"/>
    <property type="project" value="UniProtKB-KW"/>
</dbReference>
<evidence type="ECO:0000256" key="1">
    <source>
        <dbReference type="ARBA" id="ARBA00009636"/>
    </source>
</evidence>
<keyword evidence="4" id="KW-0342">GTP-binding</keyword>
<dbReference type="Gene3D" id="3.40.50.1440">
    <property type="entry name" value="Tubulin/FtsZ, GTPase domain"/>
    <property type="match status" value="1"/>
</dbReference>
<sequence length="249" mass="27955">MVTVLDNEAIEKNAMAKMHIKDPSMKDVNAIIGRIMAGITAPKRFGAPNVVSLFNISAQLCPVSPLHFIQCGVAPMTPVDPKYIQQTTPTHLMRLLSRSDSMLTKPFYKYSPSQTDCLIAGLALFQGDIDKSEAQNSITKTNSLSPYGSPLIPFFDIQYITSFPQAKNRSAVLALNHSSFEKTLSAILQQFDTMYRNKAYIKNFEKEDYFMDGLEPMVEARNMVEDLIKAYADPWTYCSGGRQENEEEE</sequence>
<dbReference type="AlphaFoldDB" id="A0A914Q0T0"/>
<accession>A0A914Q0T0</accession>
<reference evidence="6" key="1">
    <citation type="submission" date="2022-11" db="UniProtKB">
        <authorList>
            <consortium name="WormBaseParasite"/>
        </authorList>
    </citation>
    <scope>IDENTIFICATION</scope>
</reference>
<dbReference type="SUPFAM" id="SSF55307">
    <property type="entry name" value="Tubulin C-terminal domain-like"/>
    <property type="match status" value="1"/>
</dbReference>
<organism evidence="5 6">
    <name type="scientific">Panagrolaimus davidi</name>
    <dbReference type="NCBI Taxonomy" id="227884"/>
    <lineage>
        <taxon>Eukaryota</taxon>
        <taxon>Metazoa</taxon>
        <taxon>Ecdysozoa</taxon>
        <taxon>Nematoda</taxon>
        <taxon>Chromadorea</taxon>
        <taxon>Rhabditida</taxon>
        <taxon>Tylenchina</taxon>
        <taxon>Panagrolaimomorpha</taxon>
        <taxon>Panagrolaimoidea</taxon>
        <taxon>Panagrolaimidae</taxon>
        <taxon>Panagrolaimus</taxon>
    </lineage>
</organism>
<dbReference type="GO" id="GO:0005525">
    <property type="term" value="F:GTP binding"/>
    <property type="evidence" value="ECO:0007669"/>
    <property type="project" value="UniProtKB-KW"/>
</dbReference>
<evidence type="ECO:0000313" key="5">
    <source>
        <dbReference type="Proteomes" id="UP000887578"/>
    </source>
</evidence>
<evidence type="ECO:0000256" key="2">
    <source>
        <dbReference type="ARBA" id="ARBA00022701"/>
    </source>
</evidence>
<dbReference type="PANTHER" id="PTHR11588">
    <property type="entry name" value="TUBULIN"/>
    <property type="match status" value="1"/>
</dbReference>
<proteinExistence type="inferred from homology"/>
<dbReference type="Gene3D" id="1.10.287.600">
    <property type="entry name" value="Helix hairpin bin"/>
    <property type="match status" value="1"/>
</dbReference>
<comment type="similarity">
    <text evidence="1">Belongs to the tubulin family.</text>
</comment>
<protein>
    <submittedName>
        <fullName evidence="6">Tubulin/FtsZ 2-layer sandwich domain-containing protein</fullName>
    </submittedName>
</protein>
<dbReference type="InterPro" id="IPR008280">
    <property type="entry name" value="Tub_FtsZ_C"/>
</dbReference>
<evidence type="ECO:0000313" key="6">
    <source>
        <dbReference type="WBParaSite" id="PDA_v2.g20739.t1"/>
    </source>
</evidence>
<keyword evidence="3" id="KW-0547">Nucleotide-binding</keyword>
<dbReference type="Proteomes" id="UP000887578">
    <property type="component" value="Unplaced"/>
</dbReference>
<keyword evidence="2" id="KW-0493">Microtubule</keyword>
<evidence type="ECO:0000256" key="3">
    <source>
        <dbReference type="ARBA" id="ARBA00022741"/>
    </source>
</evidence>
<dbReference type="GO" id="GO:0007017">
    <property type="term" value="P:microtubule-based process"/>
    <property type="evidence" value="ECO:0007669"/>
    <property type="project" value="InterPro"/>
</dbReference>
<evidence type="ECO:0000256" key="4">
    <source>
        <dbReference type="ARBA" id="ARBA00023134"/>
    </source>
</evidence>
<dbReference type="InterPro" id="IPR036525">
    <property type="entry name" value="Tubulin/FtsZ_GTPase_sf"/>
</dbReference>